<evidence type="ECO:0000313" key="4">
    <source>
        <dbReference type="EMBL" id="OEY97281.1"/>
    </source>
</evidence>
<name>A0A1E7RD67_9GAMM</name>
<sequence length="181" mass="20483">MNLRHFFNYFALGLVLFSFVGCASVGNPHDAFQLRAQKLATGIHKAYAVPKDKASRLSPIILQNADVYRIEPELIAALIQQESSYRSNAISPIGAMGLTQVVPRFWQKTCPGDLMDEVINIQCGAMILSSYFKSAGYDWFKTLGYYNVGPTGYENIPYYRDAGNRYAKSVFKYQQQLKEHF</sequence>
<proteinExistence type="inferred from homology"/>
<dbReference type="PANTHER" id="PTHR37423">
    <property type="entry name" value="SOLUBLE LYTIC MUREIN TRANSGLYCOSYLASE-RELATED"/>
    <property type="match status" value="1"/>
</dbReference>
<dbReference type="SUPFAM" id="SSF53955">
    <property type="entry name" value="Lysozyme-like"/>
    <property type="match status" value="1"/>
</dbReference>
<comment type="caution">
    <text evidence="4">The sequence shown here is derived from an EMBL/GenBank/DDBJ whole genome shotgun (WGS) entry which is preliminary data.</text>
</comment>
<dbReference type="InterPro" id="IPR023346">
    <property type="entry name" value="Lysozyme-like_dom_sf"/>
</dbReference>
<dbReference type="CDD" id="cd00254">
    <property type="entry name" value="LT-like"/>
    <property type="match status" value="1"/>
</dbReference>
<organism evidence="4 5">
    <name type="scientific">Acinetobacter qingfengensis</name>
    <dbReference type="NCBI Taxonomy" id="1262585"/>
    <lineage>
        <taxon>Bacteria</taxon>
        <taxon>Pseudomonadati</taxon>
        <taxon>Pseudomonadota</taxon>
        <taxon>Gammaproteobacteria</taxon>
        <taxon>Moraxellales</taxon>
        <taxon>Moraxellaceae</taxon>
        <taxon>Acinetobacter</taxon>
    </lineage>
</organism>
<dbReference type="Gene3D" id="1.10.530.10">
    <property type="match status" value="1"/>
</dbReference>
<keyword evidence="2" id="KW-0732">Signal</keyword>
<gene>
    <name evidence="4" type="ORF">BJI46_01675</name>
</gene>
<dbReference type="AlphaFoldDB" id="A0A1E7RD67"/>
<evidence type="ECO:0000259" key="3">
    <source>
        <dbReference type="Pfam" id="PF01464"/>
    </source>
</evidence>
<evidence type="ECO:0000256" key="1">
    <source>
        <dbReference type="ARBA" id="ARBA00007734"/>
    </source>
</evidence>
<accession>A0A1E7RD67</accession>
<dbReference type="Pfam" id="PF01464">
    <property type="entry name" value="SLT"/>
    <property type="match status" value="1"/>
</dbReference>
<dbReference type="PANTHER" id="PTHR37423:SF2">
    <property type="entry name" value="MEMBRANE-BOUND LYTIC MUREIN TRANSGLYCOSYLASE C"/>
    <property type="match status" value="1"/>
</dbReference>
<dbReference type="STRING" id="1262585.BJI46_01675"/>
<evidence type="ECO:0000256" key="2">
    <source>
        <dbReference type="SAM" id="SignalP"/>
    </source>
</evidence>
<evidence type="ECO:0000313" key="5">
    <source>
        <dbReference type="Proteomes" id="UP000185895"/>
    </source>
</evidence>
<dbReference type="InterPro" id="IPR008258">
    <property type="entry name" value="Transglycosylase_SLT_dom_1"/>
</dbReference>
<feature type="domain" description="Transglycosylase SLT" evidence="3">
    <location>
        <begin position="61"/>
        <end position="151"/>
    </location>
</feature>
<dbReference type="EMBL" id="MKKK01000012">
    <property type="protein sequence ID" value="OEY97281.1"/>
    <property type="molecule type" value="Genomic_DNA"/>
</dbReference>
<dbReference type="PROSITE" id="PS51257">
    <property type="entry name" value="PROKAR_LIPOPROTEIN"/>
    <property type="match status" value="1"/>
</dbReference>
<feature type="signal peptide" evidence="2">
    <location>
        <begin position="1"/>
        <end position="23"/>
    </location>
</feature>
<protein>
    <recommendedName>
        <fullName evidence="3">Transglycosylase SLT domain-containing protein</fullName>
    </recommendedName>
</protein>
<reference evidence="4 5" key="1">
    <citation type="submission" date="2016-09" db="EMBL/GenBank/DDBJ databases">
        <authorList>
            <person name="Capua I."/>
            <person name="De Benedictis P."/>
            <person name="Joannis T."/>
            <person name="Lombin L.H."/>
            <person name="Cattoli G."/>
        </authorList>
    </citation>
    <scope>NUCLEOTIDE SEQUENCE [LARGE SCALE GENOMIC DNA]</scope>
    <source>
        <strain evidence="4 5">ANC 4671</strain>
    </source>
</reference>
<keyword evidence="5" id="KW-1185">Reference proteome</keyword>
<comment type="similarity">
    <text evidence="1">Belongs to the transglycosylase Slt family.</text>
</comment>
<feature type="chain" id="PRO_5009201539" description="Transglycosylase SLT domain-containing protein" evidence="2">
    <location>
        <begin position="24"/>
        <end position="181"/>
    </location>
</feature>
<dbReference type="Proteomes" id="UP000185895">
    <property type="component" value="Unassembled WGS sequence"/>
</dbReference>